<feature type="domain" description="Tudor-knot" evidence="1">
    <location>
        <begin position="98"/>
        <end position="132"/>
    </location>
</feature>
<feature type="domain" description="F-box" evidence="2">
    <location>
        <begin position="2"/>
        <end position="33"/>
    </location>
</feature>
<dbReference type="Pfam" id="PF12937">
    <property type="entry name" value="F-box-like"/>
    <property type="match status" value="1"/>
</dbReference>
<evidence type="ECO:0000259" key="1">
    <source>
        <dbReference type="Pfam" id="PF11717"/>
    </source>
</evidence>
<proteinExistence type="predicted"/>
<dbReference type="OrthoDB" id="124855at2759"/>
<protein>
    <recommendedName>
        <fullName evidence="5">F-box domain-containing protein</fullName>
    </recommendedName>
</protein>
<dbReference type="Pfam" id="PF11717">
    <property type="entry name" value="Tudor-knot"/>
    <property type="match status" value="1"/>
</dbReference>
<keyword evidence="4" id="KW-1185">Reference proteome</keyword>
<accession>A0A835ZI68</accession>
<dbReference type="InterPro" id="IPR016197">
    <property type="entry name" value="Chromo-like_dom_sf"/>
</dbReference>
<dbReference type="InterPro" id="IPR036047">
    <property type="entry name" value="F-box-like_dom_sf"/>
</dbReference>
<evidence type="ECO:0000259" key="2">
    <source>
        <dbReference type="Pfam" id="PF12937"/>
    </source>
</evidence>
<dbReference type="InterPro" id="IPR001810">
    <property type="entry name" value="F-box_dom"/>
</dbReference>
<organism evidence="3 4">
    <name type="scientific">Tribonema minus</name>
    <dbReference type="NCBI Taxonomy" id="303371"/>
    <lineage>
        <taxon>Eukaryota</taxon>
        <taxon>Sar</taxon>
        <taxon>Stramenopiles</taxon>
        <taxon>Ochrophyta</taxon>
        <taxon>PX clade</taxon>
        <taxon>Xanthophyceae</taxon>
        <taxon>Tribonematales</taxon>
        <taxon>Tribonemataceae</taxon>
        <taxon>Tribonema</taxon>
    </lineage>
</organism>
<comment type="caution">
    <text evidence="3">The sequence shown here is derived from an EMBL/GenBank/DDBJ whole genome shotgun (WGS) entry which is preliminary data.</text>
</comment>
<dbReference type="SUPFAM" id="SSF54160">
    <property type="entry name" value="Chromo domain-like"/>
    <property type="match status" value="1"/>
</dbReference>
<sequence length="235" mass="26652">MHFLSLPELGTLARLSKSWRQLSEHDYLWREPYKARFKISDSLLAAGSDAAVTPPLSCKEAFARRLLHPQVGDRVEVAWRGKFRLESLEVFSGLAWWLADVVARSDDCRRYKVHYPGWEPRWDEWVSRERLRWGNDARAARLLGHPVEVGDTVEVWCGGVHVPGAWLEGRVSCIRSDRAYLGDMLAAGTFSIPLARCRLVRKAELMARGEEEGETVRRRSLNVACMAAPCGCSVM</sequence>
<dbReference type="Proteomes" id="UP000664859">
    <property type="component" value="Unassembled WGS sequence"/>
</dbReference>
<dbReference type="EMBL" id="JAFCMP010000003">
    <property type="protein sequence ID" value="KAG5192614.1"/>
    <property type="molecule type" value="Genomic_DNA"/>
</dbReference>
<dbReference type="SUPFAM" id="SSF81383">
    <property type="entry name" value="F-box domain"/>
    <property type="match status" value="1"/>
</dbReference>
<dbReference type="Gene3D" id="2.30.30.140">
    <property type="match status" value="1"/>
</dbReference>
<dbReference type="AlphaFoldDB" id="A0A835ZI68"/>
<reference evidence="3" key="1">
    <citation type="submission" date="2021-02" db="EMBL/GenBank/DDBJ databases">
        <title>First Annotated Genome of the Yellow-green Alga Tribonema minus.</title>
        <authorList>
            <person name="Mahan K.M."/>
        </authorList>
    </citation>
    <scope>NUCLEOTIDE SEQUENCE</scope>
    <source>
        <strain evidence="3">UTEX B ZZ1240</strain>
    </source>
</reference>
<name>A0A835ZI68_9STRA</name>
<evidence type="ECO:0000313" key="4">
    <source>
        <dbReference type="Proteomes" id="UP000664859"/>
    </source>
</evidence>
<gene>
    <name evidence="3" type="ORF">JKP88DRAFT_173095</name>
</gene>
<evidence type="ECO:0000313" key="3">
    <source>
        <dbReference type="EMBL" id="KAG5192614.1"/>
    </source>
</evidence>
<evidence type="ECO:0008006" key="5">
    <source>
        <dbReference type="Google" id="ProtNLM"/>
    </source>
</evidence>
<dbReference type="InterPro" id="IPR025995">
    <property type="entry name" value="Tudor-knot"/>
</dbReference>